<sequence>MKTCHFPDSPSSSSITSSSNTTLSYLKFQYYHTIKDDGIVCRLKFVRIGEDYQEYGLFIPETMLTEAIKQSESYQMFIKYSTGQIPLMKSRGKGSQRKRIAADSQETVDVSEESEPEPKSAKRKTSSNRRVKKKVTLSADDNIIFDDPDTSLEIVTESVLGPTKIIKSGKLIFDPPKKLKGVPSLCLEEQEAVDIMKALKESKKTNTRQPNDETESDEDDIYKCMIRVRKDKDEEMINAKVDDSDKGDEEVIDAAKEDAKKTLKVKDDAKKTELPPTSSSLFASSGFCDLFHKLSFDSSLVSTVKDTTDAEINSLLQVKIRSEVPHIQSPSMLRVPVSVIFEPSVLTPVQESPSKATVTTLPPPSVSTSSSVPQQITTPIPTPTITTDASIITSAVYESDALSAVQLRVVKLEKYMYNLQKMDLSAEALAALKTQVPFVVDNYLRSKVGDVFQKELKKHRADLIHKYSLH</sequence>
<feature type="region of interest" description="Disordered" evidence="1">
    <location>
        <begin position="354"/>
        <end position="379"/>
    </location>
</feature>
<gene>
    <name evidence="2" type="ORF">Tci_023097</name>
</gene>
<comment type="caution">
    <text evidence="2">The sequence shown here is derived from an EMBL/GenBank/DDBJ whole genome shotgun (WGS) entry which is preliminary data.</text>
</comment>
<feature type="compositionally biased region" description="Basic residues" evidence="1">
    <location>
        <begin position="90"/>
        <end position="99"/>
    </location>
</feature>
<accession>A0A699GQ82</accession>
<dbReference type="AlphaFoldDB" id="A0A699GQ82"/>
<feature type="compositionally biased region" description="Basic residues" evidence="1">
    <location>
        <begin position="121"/>
        <end position="131"/>
    </location>
</feature>
<proteinExistence type="predicted"/>
<dbReference type="EMBL" id="BKCJ010002818">
    <property type="protein sequence ID" value="GEU51119.1"/>
    <property type="molecule type" value="Genomic_DNA"/>
</dbReference>
<protein>
    <submittedName>
        <fullName evidence="2">Uncharacterized protein</fullName>
    </submittedName>
</protein>
<feature type="region of interest" description="Disordered" evidence="1">
    <location>
        <begin position="88"/>
        <end position="131"/>
    </location>
</feature>
<name>A0A699GQ82_TANCI</name>
<reference evidence="2" key="1">
    <citation type="journal article" date="2019" name="Sci. Rep.">
        <title>Draft genome of Tanacetum cinerariifolium, the natural source of mosquito coil.</title>
        <authorList>
            <person name="Yamashiro T."/>
            <person name="Shiraishi A."/>
            <person name="Satake H."/>
            <person name="Nakayama K."/>
        </authorList>
    </citation>
    <scope>NUCLEOTIDE SEQUENCE</scope>
</reference>
<organism evidence="2">
    <name type="scientific">Tanacetum cinerariifolium</name>
    <name type="common">Dalmatian daisy</name>
    <name type="synonym">Chrysanthemum cinerariifolium</name>
    <dbReference type="NCBI Taxonomy" id="118510"/>
    <lineage>
        <taxon>Eukaryota</taxon>
        <taxon>Viridiplantae</taxon>
        <taxon>Streptophyta</taxon>
        <taxon>Embryophyta</taxon>
        <taxon>Tracheophyta</taxon>
        <taxon>Spermatophyta</taxon>
        <taxon>Magnoliopsida</taxon>
        <taxon>eudicotyledons</taxon>
        <taxon>Gunneridae</taxon>
        <taxon>Pentapetalae</taxon>
        <taxon>asterids</taxon>
        <taxon>campanulids</taxon>
        <taxon>Asterales</taxon>
        <taxon>Asteraceae</taxon>
        <taxon>Asteroideae</taxon>
        <taxon>Anthemideae</taxon>
        <taxon>Anthemidinae</taxon>
        <taxon>Tanacetum</taxon>
    </lineage>
</organism>
<evidence type="ECO:0000256" key="1">
    <source>
        <dbReference type="SAM" id="MobiDB-lite"/>
    </source>
</evidence>
<evidence type="ECO:0000313" key="2">
    <source>
        <dbReference type="EMBL" id="GEU51119.1"/>
    </source>
</evidence>
<feature type="compositionally biased region" description="Low complexity" evidence="1">
    <location>
        <begin position="366"/>
        <end position="379"/>
    </location>
</feature>